<dbReference type="AlphaFoldDB" id="D0SHK4"/>
<dbReference type="eggNOG" id="COG3979">
    <property type="taxonomic scope" value="Bacteria"/>
</dbReference>
<keyword evidence="1" id="KW-0732">Signal</keyword>
<dbReference type="CDD" id="cd21112">
    <property type="entry name" value="alphaLP-like"/>
    <property type="match status" value="1"/>
</dbReference>
<evidence type="ECO:0000256" key="1">
    <source>
        <dbReference type="SAM" id="SignalP"/>
    </source>
</evidence>
<accession>D0SHK4</accession>
<dbReference type="Proteomes" id="UP000012047">
    <property type="component" value="Unassembled WGS sequence"/>
</dbReference>
<feature type="chain" id="PRO_5003015221" description="Trypsin" evidence="1">
    <location>
        <begin position="22"/>
        <end position="412"/>
    </location>
</feature>
<dbReference type="SUPFAM" id="SSF50494">
    <property type="entry name" value="Trypsin-like serine proteases"/>
    <property type="match status" value="1"/>
</dbReference>
<dbReference type="InterPro" id="IPR043504">
    <property type="entry name" value="Peptidase_S1_PA_chymotrypsin"/>
</dbReference>
<organism evidence="2 3">
    <name type="scientific">Acinetobacter johnsonii SH046</name>
    <dbReference type="NCBI Taxonomy" id="575586"/>
    <lineage>
        <taxon>Bacteria</taxon>
        <taxon>Pseudomonadati</taxon>
        <taxon>Pseudomonadota</taxon>
        <taxon>Gammaproteobacteria</taxon>
        <taxon>Moraxellales</taxon>
        <taxon>Moraxellaceae</taxon>
        <taxon>Acinetobacter</taxon>
    </lineage>
</organism>
<dbReference type="EMBL" id="GG704985">
    <property type="protein sequence ID" value="EEY94575.1"/>
    <property type="molecule type" value="Genomic_DNA"/>
</dbReference>
<gene>
    <name evidence="2" type="ORF">HMPREF0016_03327</name>
</gene>
<protein>
    <recommendedName>
        <fullName evidence="4">Trypsin</fullName>
    </recommendedName>
</protein>
<dbReference type="RefSeq" id="WP_005402014.1">
    <property type="nucleotide sequence ID" value="NZ_GG704985.1"/>
</dbReference>
<dbReference type="Gene3D" id="2.40.10.10">
    <property type="entry name" value="Trypsin-like serine proteases"/>
    <property type="match status" value="2"/>
</dbReference>
<dbReference type="HOGENOM" id="CLU_671991_0_0_6"/>
<evidence type="ECO:0008006" key="4">
    <source>
        <dbReference type="Google" id="ProtNLM"/>
    </source>
</evidence>
<dbReference type="InterPro" id="IPR009003">
    <property type="entry name" value="Peptidase_S1_PA"/>
</dbReference>
<evidence type="ECO:0000313" key="2">
    <source>
        <dbReference type="EMBL" id="EEY94575.1"/>
    </source>
</evidence>
<sequence>MKSIFKLSILSLSFLISIAHASTSDEMKLHANEYIKNHNVTLGEAINRLAIQESRTDVLSQIESKYADRLAGTYIEHDPTYKVVIRLKGNQPVKNFIADIKNVTGVGKPILQLPIEFQTGAFETKAEGLERLNQSANEIKRQFTNVQGLSYDERTGDIKILLFSEPKEVRSNTQNAQKLNLISSKFKNLPFKIEYTNAKFQDTAAVKGGSKINTSGGYCTSAFAIKNSAGTQYMTTAAHCNGPNLDVPTSAPLTVVGSQLNATRDVSWMTVGAGNTVTSQFNSSPTATTKLTGRRTVANTKLNDTVCHNGATTGYSCGYIGALNFQPTYPNACGTVACSNTWVAVVGSLNGASGNGTLKCYSGDSGGPVFLNSLAFGILKGSSYSGSGSGQCNAFFYMSTDQLYNMGYSLVY</sequence>
<reference evidence="3" key="1">
    <citation type="journal article" date="2012" name="PLoS ONE">
        <title>The success of Acinetobacter species; genetic, metabolic and virulence attributes.</title>
        <authorList>
            <person name="Peleg A.Y."/>
            <person name="de Breij A."/>
            <person name="Adams M.D."/>
            <person name="Cerqueira G.M."/>
            <person name="Mocali S."/>
            <person name="Galardini M."/>
            <person name="Nibbering P.H."/>
            <person name="Earl A.M."/>
            <person name="Ward D.V."/>
            <person name="Paterson D.L."/>
            <person name="Seifert H."/>
            <person name="Dijkshoorn L."/>
        </authorList>
    </citation>
    <scope>NUCLEOTIDE SEQUENCE [LARGE SCALE GENOMIC DNA]</scope>
    <source>
        <strain evidence="3">SH046</strain>
    </source>
</reference>
<proteinExistence type="predicted"/>
<name>D0SHK4_ACIJO</name>
<feature type="signal peptide" evidence="1">
    <location>
        <begin position="1"/>
        <end position="21"/>
    </location>
</feature>
<evidence type="ECO:0000313" key="3">
    <source>
        <dbReference type="Proteomes" id="UP000012047"/>
    </source>
</evidence>